<organism evidence="3 4">
    <name type="scientific">Polyangium fumosum</name>
    <dbReference type="NCBI Taxonomy" id="889272"/>
    <lineage>
        <taxon>Bacteria</taxon>
        <taxon>Pseudomonadati</taxon>
        <taxon>Myxococcota</taxon>
        <taxon>Polyangia</taxon>
        <taxon>Polyangiales</taxon>
        <taxon>Polyangiaceae</taxon>
        <taxon>Polyangium</taxon>
    </lineage>
</organism>
<feature type="compositionally biased region" description="Low complexity" evidence="1">
    <location>
        <begin position="325"/>
        <end position="339"/>
    </location>
</feature>
<accession>A0A4U1JAF4</accession>
<keyword evidence="4" id="KW-1185">Reference proteome</keyword>
<sequence>MDVESTCPLRVAARVWTSAHGAPLLTVACKATYVLLPGTSQLAPEQEALNEDDNYWDDDPARSLYAPSELAPYKPCADIVLVGYAFAPGRVPTTSFHVRMIVGDVDKSIEVASDRVWAADGTLQDGSRVARMPLRYERASGGPGTWNPVGVRCAGPPDAYGRLPLPNLLPPGKTPMRRGDFVEPIGFGPLAPTWPSRMEKLGPYAGVWDSRRWYERPLPEGFDASFFNVAPRDQNVSELRDNERIVLENLHPEHERLSTSLPGLRPRAVAERAPGRREEIALTADSMWIDTGRGLCTLVWRGRLNLAHPREPGRITVSLDEARGPASSASVPSAASAPPMSEKPRRPLTMTIDPTETTHVRPLEPSRQVMPFMMQQPVVEAPPAGAPVRPGSALAGLPFASLSAASPPAQAAPPMQAPPPSAPLPVQAPPPMQAPPPSAPPAFWPVPSLEQPAAKVSIGQRVVAESVPPSPSSSEVVPEPVAPPAYRASRVSPNDPYIDLLWFDKTAPKRVRAQASFAEELRDPSESGAWLTLDDTQQPKQEIKDRRDVVRVLRRVTPVDGDGVMRAMAEAIDEEGALTPPLVVVTGEVQLFFNEVQTLKATIAVTSPLAGADKRLRETLDAANELVQSDWKCTALAADGMTSRLREAFVQANRTLPSNFLDQNIERVLLEQRSYQKRMILGEKRIRAALVPEGSSTPIPCYLSEELEAKLPLFQRFRAAVIAEARGQQDQYETNPLALVALALGRVLGMPGRR</sequence>
<comment type="caution">
    <text evidence="3">The sequence shown here is derived from an EMBL/GenBank/DDBJ whole genome shotgun (WGS) entry which is preliminary data.</text>
</comment>
<evidence type="ECO:0000259" key="2">
    <source>
        <dbReference type="Pfam" id="PF09937"/>
    </source>
</evidence>
<dbReference type="RefSeq" id="WP_136931171.1">
    <property type="nucleotide sequence ID" value="NZ_SSMQ01000024.1"/>
</dbReference>
<evidence type="ECO:0000313" key="3">
    <source>
        <dbReference type="EMBL" id="TKD04446.1"/>
    </source>
</evidence>
<evidence type="ECO:0000313" key="4">
    <source>
        <dbReference type="Proteomes" id="UP000309215"/>
    </source>
</evidence>
<dbReference type="Proteomes" id="UP000309215">
    <property type="component" value="Unassembled WGS sequence"/>
</dbReference>
<feature type="compositionally biased region" description="Low complexity" evidence="1">
    <location>
        <begin position="405"/>
        <end position="414"/>
    </location>
</feature>
<dbReference type="AlphaFoldDB" id="A0A4U1JAF4"/>
<dbReference type="InterPro" id="IPR018683">
    <property type="entry name" value="DUF2169"/>
</dbReference>
<feature type="region of interest" description="Disordered" evidence="1">
    <location>
        <begin position="405"/>
        <end position="438"/>
    </location>
</feature>
<feature type="region of interest" description="Disordered" evidence="1">
    <location>
        <begin position="319"/>
        <end position="350"/>
    </location>
</feature>
<gene>
    <name evidence="3" type="ORF">E8A74_22815</name>
</gene>
<evidence type="ECO:0000256" key="1">
    <source>
        <dbReference type="SAM" id="MobiDB-lite"/>
    </source>
</evidence>
<protein>
    <submittedName>
        <fullName evidence="3">DUF2169 domain-containing protein</fullName>
    </submittedName>
</protein>
<dbReference type="OrthoDB" id="5290767at2"/>
<feature type="compositionally biased region" description="Pro residues" evidence="1">
    <location>
        <begin position="415"/>
        <end position="438"/>
    </location>
</feature>
<name>A0A4U1JAF4_9BACT</name>
<reference evidence="3 4" key="1">
    <citation type="submission" date="2019-04" db="EMBL/GenBank/DDBJ databases">
        <authorList>
            <person name="Li Y."/>
            <person name="Wang J."/>
        </authorList>
    </citation>
    <scope>NUCLEOTIDE SEQUENCE [LARGE SCALE GENOMIC DNA]</scope>
    <source>
        <strain evidence="3 4">DSM 14668</strain>
    </source>
</reference>
<proteinExistence type="predicted"/>
<dbReference type="EMBL" id="SSMQ01000024">
    <property type="protein sequence ID" value="TKD04446.1"/>
    <property type="molecule type" value="Genomic_DNA"/>
</dbReference>
<dbReference type="Pfam" id="PF09937">
    <property type="entry name" value="DUF2169"/>
    <property type="match status" value="1"/>
</dbReference>
<feature type="domain" description="DUF2169" evidence="2">
    <location>
        <begin position="20"/>
        <end position="301"/>
    </location>
</feature>